<dbReference type="AlphaFoldDB" id="A0A1I2YTX3"/>
<feature type="transmembrane region" description="Helical" evidence="1">
    <location>
        <begin position="150"/>
        <end position="172"/>
    </location>
</feature>
<dbReference type="InterPro" id="IPR052529">
    <property type="entry name" value="Bact_Transport_Assoc"/>
</dbReference>
<feature type="transmembrane region" description="Helical" evidence="1">
    <location>
        <begin position="323"/>
        <end position="342"/>
    </location>
</feature>
<feature type="transmembrane region" description="Helical" evidence="1">
    <location>
        <begin position="281"/>
        <end position="302"/>
    </location>
</feature>
<feature type="transmembrane region" description="Helical" evidence="1">
    <location>
        <begin position="348"/>
        <end position="365"/>
    </location>
</feature>
<keyword evidence="1" id="KW-0812">Transmembrane</keyword>
<feature type="transmembrane region" description="Helical" evidence="1">
    <location>
        <begin position="212"/>
        <end position="229"/>
    </location>
</feature>
<dbReference type="Pfam" id="PF04235">
    <property type="entry name" value="DUF418"/>
    <property type="match status" value="1"/>
</dbReference>
<dbReference type="EMBL" id="FOPP01000008">
    <property type="protein sequence ID" value="SFH28719.1"/>
    <property type="molecule type" value="Genomic_DNA"/>
</dbReference>
<protein>
    <recommendedName>
        <fullName evidence="2">DUF418 domain-containing protein</fullName>
    </recommendedName>
</protein>
<evidence type="ECO:0000313" key="4">
    <source>
        <dbReference type="Proteomes" id="UP000199666"/>
    </source>
</evidence>
<reference evidence="3 4" key="1">
    <citation type="submission" date="2016-10" db="EMBL/GenBank/DDBJ databases">
        <authorList>
            <person name="de Groot N.N."/>
        </authorList>
    </citation>
    <scope>NUCLEOTIDE SEQUENCE [LARGE SCALE GENOMIC DNA]</scope>
    <source>
        <strain evidence="3 4">DSM 18684</strain>
    </source>
</reference>
<evidence type="ECO:0000259" key="2">
    <source>
        <dbReference type="Pfam" id="PF04235"/>
    </source>
</evidence>
<evidence type="ECO:0000256" key="1">
    <source>
        <dbReference type="SAM" id="Phobius"/>
    </source>
</evidence>
<dbReference type="Proteomes" id="UP000199666">
    <property type="component" value="Unassembled WGS sequence"/>
</dbReference>
<dbReference type="InterPro" id="IPR007349">
    <property type="entry name" value="DUF418"/>
</dbReference>
<feature type="transmembrane region" description="Helical" evidence="1">
    <location>
        <begin position="25"/>
        <end position="44"/>
    </location>
</feature>
<dbReference type="PANTHER" id="PTHR30590:SF3">
    <property type="entry name" value="HYPOTHETICAL MEMBRANE SPANNING PROTEIN"/>
    <property type="match status" value="1"/>
</dbReference>
<name>A0A1I2YTX3_9SPHI</name>
<sequence>MGAFLLSLLMDNKRYQPIQPNQRTVIVDILRGWALLGVVLMNYYDFFTLGRNWETFKPDAFTNIAMYIISIVFAAKSWTLLSVLFGYGFAVLMNNVKGKGHNPYGFFAGRMFWLLVLAVINSALFFGDILKDYAVLGFLMLCFYKSSAKTTFRLSIVLLVALPAIVGYVGSLKDTGWIQMEKQFPLYHSNNLIDVFWFGLKGTYFAQMMSKPYLYAVHVAMFICFLWGFTLYKINFFDDFSTKIKQVKRVFWISLSVTVFLTAFFMVTQKLGWAFLTYYRMRYWLIFATMLTIGSGICWLYISGKLKSFFASLAVFGKMTLTNYMTQNLIGLLVFSGFGLGFWNTKPIWFYLLLAILVYTIQVYFSRWWLSKYNYGPVEWVWRQLSYRKSLPLTRLKD</sequence>
<feature type="transmembrane region" description="Helical" evidence="1">
    <location>
        <begin position="250"/>
        <end position="269"/>
    </location>
</feature>
<keyword evidence="1" id="KW-1133">Transmembrane helix</keyword>
<proteinExistence type="predicted"/>
<keyword evidence="1" id="KW-0472">Membrane</keyword>
<keyword evidence="4" id="KW-1185">Reference proteome</keyword>
<evidence type="ECO:0000313" key="3">
    <source>
        <dbReference type="EMBL" id="SFH28719.1"/>
    </source>
</evidence>
<dbReference type="PANTHER" id="PTHR30590">
    <property type="entry name" value="INNER MEMBRANE PROTEIN"/>
    <property type="match status" value="1"/>
</dbReference>
<accession>A0A1I2YTX3</accession>
<feature type="transmembrane region" description="Helical" evidence="1">
    <location>
        <begin position="111"/>
        <end position="130"/>
    </location>
</feature>
<feature type="transmembrane region" description="Helical" evidence="1">
    <location>
        <begin position="64"/>
        <end position="90"/>
    </location>
</feature>
<feature type="domain" description="DUF418" evidence="2">
    <location>
        <begin position="231"/>
        <end position="389"/>
    </location>
</feature>
<dbReference type="STRING" id="414048.SAMN04489864_10858"/>
<gene>
    <name evidence="3" type="ORF">SAMN04489864_10858</name>
</gene>
<organism evidence="3 4">
    <name type="scientific">Pedobacter insulae</name>
    <dbReference type="NCBI Taxonomy" id="414048"/>
    <lineage>
        <taxon>Bacteria</taxon>
        <taxon>Pseudomonadati</taxon>
        <taxon>Bacteroidota</taxon>
        <taxon>Sphingobacteriia</taxon>
        <taxon>Sphingobacteriales</taxon>
        <taxon>Sphingobacteriaceae</taxon>
        <taxon>Pedobacter</taxon>
    </lineage>
</organism>